<organism evidence="2 3">
    <name type="scientific">Plasmodiophora brassicae</name>
    <name type="common">Clubroot disease agent</name>
    <dbReference type="NCBI Taxonomy" id="37360"/>
    <lineage>
        <taxon>Eukaryota</taxon>
        <taxon>Sar</taxon>
        <taxon>Rhizaria</taxon>
        <taxon>Endomyxa</taxon>
        <taxon>Phytomyxea</taxon>
        <taxon>Plasmodiophorida</taxon>
        <taxon>Plasmodiophoridae</taxon>
        <taxon>Plasmodiophora</taxon>
    </lineage>
</organism>
<accession>A0A0G4IZ75</accession>
<name>A0A0G4IZ75_PLABS</name>
<proteinExistence type="predicted"/>
<evidence type="ECO:0000313" key="2">
    <source>
        <dbReference type="EMBL" id="CEP00582.1"/>
    </source>
</evidence>
<sequence length="327" mass="36692">MMGMPTQISSKAAVAALRVLQTKVKEAQLDRDRDAARYADDLRRAHDDLQRSRASHDADVQRLTTHNRSALDELDRSVKEADGLRLELADCKRQVKDLKARLHASTQAAEALSQNLDESRAELSNVSRPKQSYTTGTQTDPEPDSSDVHYSPPPALSRRAYMAPSPTPVPIAYVPIASATPLPISSVTSATRFADAKDRDRDDEEIVRLLRGTQADDACQLLKARCDRLEQLLMMYSKSVLKQRCRKTKTRQPHASLPARHALLPDRVSRLESSVRKLTVRSAKLIDQLDQGTSQSVHERLLEILQQLDDAQSELAHLRSQRQRVTR</sequence>
<reference evidence="2 3" key="1">
    <citation type="submission" date="2015-02" db="EMBL/GenBank/DDBJ databases">
        <authorList>
            <person name="Chooi Y.-H."/>
        </authorList>
    </citation>
    <scope>NUCLEOTIDE SEQUENCE [LARGE SCALE GENOMIC DNA]</scope>
    <source>
        <strain evidence="2">E3</strain>
    </source>
</reference>
<dbReference type="Proteomes" id="UP000039324">
    <property type="component" value="Unassembled WGS sequence"/>
</dbReference>
<feature type="region of interest" description="Disordered" evidence="1">
    <location>
        <begin position="44"/>
        <end position="64"/>
    </location>
</feature>
<feature type="region of interest" description="Disordered" evidence="1">
    <location>
        <begin position="113"/>
        <end position="162"/>
    </location>
</feature>
<gene>
    <name evidence="2" type="ORF">PBRA_001636</name>
</gene>
<protein>
    <submittedName>
        <fullName evidence="2">Uncharacterized protein</fullName>
    </submittedName>
</protein>
<feature type="compositionally biased region" description="Polar residues" evidence="1">
    <location>
        <begin position="113"/>
        <end position="140"/>
    </location>
</feature>
<dbReference type="AlphaFoldDB" id="A0A0G4IZ75"/>
<evidence type="ECO:0000313" key="3">
    <source>
        <dbReference type="Proteomes" id="UP000039324"/>
    </source>
</evidence>
<evidence type="ECO:0000256" key="1">
    <source>
        <dbReference type="SAM" id="MobiDB-lite"/>
    </source>
</evidence>
<dbReference type="EMBL" id="CDSF01000101">
    <property type="protein sequence ID" value="CEP00582.1"/>
    <property type="molecule type" value="Genomic_DNA"/>
</dbReference>
<feature type="compositionally biased region" description="Basic and acidic residues" evidence="1">
    <location>
        <begin position="44"/>
        <end position="60"/>
    </location>
</feature>
<keyword evidence="3" id="KW-1185">Reference proteome</keyword>